<evidence type="ECO:0000313" key="1">
    <source>
        <dbReference type="EMBL" id="GIY54369.1"/>
    </source>
</evidence>
<dbReference type="AlphaFoldDB" id="A0AAV4U9E8"/>
<keyword evidence="2" id="KW-1185">Reference proteome</keyword>
<proteinExistence type="predicted"/>
<accession>A0AAV4U9E8</accession>
<evidence type="ECO:0000313" key="2">
    <source>
        <dbReference type="Proteomes" id="UP001054837"/>
    </source>
</evidence>
<sequence>MFLPGGLESLTLSSDPRTLLTLMWNTEEIDASDASKRYDETGEVGRGVNIIKSHAIRGCASCRCYLSKRTMFGRNPTNGGESNASVFSPIWIHSDMDTRLESPLFELEERVLKGRG</sequence>
<gene>
    <name evidence="1" type="ORF">CDAR_217661</name>
</gene>
<reference evidence="1 2" key="1">
    <citation type="submission" date="2021-06" db="EMBL/GenBank/DDBJ databases">
        <title>Caerostris darwini draft genome.</title>
        <authorList>
            <person name="Kono N."/>
            <person name="Arakawa K."/>
        </authorList>
    </citation>
    <scope>NUCLEOTIDE SEQUENCE [LARGE SCALE GENOMIC DNA]</scope>
</reference>
<comment type="caution">
    <text evidence="1">The sequence shown here is derived from an EMBL/GenBank/DDBJ whole genome shotgun (WGS) entry which is preliminary data.</text>
</comment>
<dbReference type="Proteomes" id="UP001054837">
    <property type="component" value="Unassembled WGS sequence"/>
</dbReference>
<name>A0AAV4U9E8_9ARAC</name>
<protein>
    <submittedName>
        <fullName evidence="1">Uncharacterized protein</fullName>
    </submittedName>
</protein>
<organism evidence="1 2">
    <name type="scientific">Caerostris darwini</name>
    <dbReference type="NCBI Taxonomy" id="1538125"/>
    <lineage>
        <taxon>Eukaryota</taxon>
        <taxon>Metazoa</taxon>
        <taxon>Ecdysozoa</taxon>
        <taxon>Arthropoda</taxon>
        <taxon>Chelicerata</taxon>
        <taxon>Arachnida</taxon>
        <taxon>Araneae</taxon>
        <taxon>Araneomorphae</taxon>
        <taxon>Entelegynae</taxon>
        <taxon>Araneoidea</taxon>
        <taxon>Araneidae</taxon>
        <taxon>Caerostris</taxon>
    </lineage>
</organism>
<dbReference type="EMBL" id="BPLQ01010914">
    <property type="protein sequence ID" value="GIY54369.1"/>
    <property type="molecule type" value="Genomic_DNA"/>
</dbReference>